<dbReference type="InterPro" id="IPR050126">
    <property type="entry name" value="Ap4A_hydrolase"/>
</dbReference>
<dbReference type="Proteomes" id="UP001597102">
    <property type="component" value="Unassembled WGS sequence"/>
</dbReference>
<comment type="caution">
    <text evidence="2">The sequence shown here is derived from an EMBL/GenBank/DDBJ whole genome shotgun (WGS) entry which is preliminary data.</text>
</comment>
<dbReference type="InterPro" id="IPR004843">
    <property type="entry name" value="Calcineurin-like_PHP"/>
</dbReference>
<evidence type="ECO:0000313" key="2">
    <source>
        <dbReference type="EMBL" id="MFD0987034.1"/>
    </source>
</evidence>
<accession>A0ABW3J9P3</accession>
<gene>
    <name evidence="2" type="ORF">ACFQ2F_07965</name>
</gene>
<protein>
    <submittedName>
        <fullName evidence="2">Metallophosphoesterase</fullName>
    </submittedName>
</protein>
<dbReference type="Gene3D" id="3.60.21.10">
    <property type="match status" value="1"/>
</dbReference>
<dbReference type="PANTHER" id="PTHR42850">
    <property type="entry name" value="METALLOPHOSPHOESTERASE"/>
    <property type="match status" value="1"/>
</dbReference>
<dbReference type="RefSeq" id="WP_379088271.1">
    <property type="nucleotide sequence ID" value="NZ_JBHTJO010000001.1"/>
</dbReference>
<dbReference type="SUPFAM" id="SSF56300">
    <property type="entry name" value="Metallo-dependent phosphatases"/>
    <property type="match status" value="1"/>
</dbReference>
<keyword evidence="3" id="KW-1185">Reference proteome</keyword>
<dbReference type="Pfam" id="PF00149">
    <property type="entry name" value="Metallophos"/>
    <property type="match status" value="1"/>
</dbReference>
<dbReference type="PANTHER" id="PTHR42850:SF4">
    <property type="entry name" value="ZINC-DEPENDENT ENDOPOLYPHOSPHATASE"/>
    <property type="match status" value="1"/>
</dbReference>
<name>A0ABW3J9P3_9HYPH</name>
<feature type="domain" description="Calcineurin-like phosphoesterase" evidence="1">
    <location>
        <begin position="11"/>
        <end position="200"/>
    </location>
</feature>
<organism evidence="2 3">
    <name type="scientific">Methyloligella solikamskensis</name>
    <dbReference type="NCBI Taxonomy" id="1177756"/>
    <lineage>
        <taxon>Bacteria</taxon>
        <taxon>Pseudomonadati</taxon>
        <taxon>Pseudomonadota</taxon>
        <taxon>Alphaproteobacteria</taxon>
        <taxon>Hyphomicrobiales</taxon>
        <taxon>Hyphomicrobiaceae</taxon>
        <taxon>Methyloligella</taxon>
    </lineage>
</organism>
<dbReference type="InterPro" id="IPR029052">
    <property type="entry name" value="Metallo-depent_PP-like"/>
</dbReference>
<evidence type="ECO:0000259" key="1">
    <source>
        <dbReference type="Pfam" id="PF00149"/>
    </source>
</evidence>
<proteinExistence type="predicted"/>
<reference evidence="3" key="1">
    <citation type="journal article" date="2019" name="Int. J. Syst. Evol. Microbiol.">
        <title>The Global Catalogue of Microorganisms (GCM) 10K type strain sequencing project: providing services to taxonomists for standard genome sequencing and annotation.</title>
        <authorList>
            <consortium name="The Broad Institute Genomics Platform"/>
            <consortium name="The Broad Institute Genome Sequencing Center for Infectious Disease"/>
            <person name="Wu L."/>
            <person name="Ma J."/>
        </authorList>
    </citation>
    <scope>NUCLEOTIDE SEQUENCE [LARGE SCALE GENOMIC DNA]</scope>
    <source>
        <strain evidence="3">CCUG 61697</strain>
    </source>
</reference>
<dbReference type="EMBL" id="JBHTJO010000001">
    <property type="protein sequence ID" value="MFD0987034.1"/>
    <property type="molecule type" value="Genomic_DNA"/>
</dbReference>
<evidence type="ECO:0000313" key="3">
    <source>
        <dbReference type="Proteomes" id="UP001597102"/>
    </source>
</evidence>
<sequence length="238" mass="26267">MSNMKLPDGKRIYAIGDVHGCLDLLDGLLAKIADDIAEHPEADAELIFLGDYIDRGPDSRGVIDRLTSGELPAPATFLMGNHEEMLLTFLERPGEARQWAVNGGEETLASYGIPPGELPRHPEAARDRFLKLMPESHLQFYKALQLSIVRGGYFFCHAGVRPGVALDRQDRFDLVWIREPFLTYDGDFGKVVVHGHTPVRSVESLPNRIGVDTGGFIYGRLSAVVLSGDDRAIIDATR</sequence>